<evidence type="ECO:0000313" key="3">
    <source>
        <dbReference type="Proteomes" id="UP000796880"/>
    </source>
</evidence>
<reference evidence="2" key="1">
    <citation type="submission" date="2020-03" db="EMBL/GenBank/DDBJ databases">
        <title>A high-quality chromosome-level genome assembly of a woody plant with both climbing and erect habits, Rhamnella rubrinervis.</title>
        <authorList>
            <person name="Lu Z."/>
            <person name="Yang Y."/>
            <person name="Zhu X."/>
            <person name="Sun Y."/>
        </authorList>
    </citation>
    <scope>NUCLEOTIDE SEQUENCE</scope>
    <source>
        <strain evidence="2">BYM</strain>
        <tissue evidence="2">Leaf</tissue>
    </source>
</reference>
<feature type="coiled-coil region" evidence="1">
    <location>
        <begin position="77"/>
        <end position="104"/>
    </location>
</feature>
<dbReference type="AlphaFoldDB" id="A0A8K0MQ84"/>
<evidence type="ECO:0000256" key="1">
    <source>
        <dbReference type="SAM" id="Coils"/>
    </source>
</evidence>
<dbReference type="EMBL" id="VOIH02000002">
    <property type="protein sequence ID" value="KAF3453620.1"/>
    <property type="molecule type" value="Genomic_DNA"/>
</dbReference>
<evidence type="ECO:0000313" key="2">
    <source>
        <dbReference type="EMBL" id="KAF3453620.1"/>
    </source>
</evidence>
<accession>A0A8K0MQ84</accession>
<gene>
    <name evidence="2" type="ORF">FNV43_RR04061</name>
</gene>
<dbReference type="OrthoDB" id="1577729at2759"/>
<sequence>MADAVRMERIEKMKERYPNPSRYEKISGLLNHISKFAFDSTFIHSLKSLTGKKQVKKIEHQELRYQPFPDSFNEEKKQDVKLVMEHMQSKMEKMQEDMSNIKQQHKTSAKCVVGTGALEKTSDEGFKGSDLMQNQKKKSLDFGNSTVDYSRVCNCGSLLDVEKAIVAALGFQKTGVAFGF</sequence>
<comment type="caution">
    <text evidence="2">The sequence shown here is derived from an EMBL/GenBank/DDBJ whole genome shotgun (WGS) entry which is preliminary data.</text>
</comment>
<keyword evidence="3" id="KW-1185">Reference proteome</keyword>
<protein>
    <submittedName>
        <fullName evidence="2">Uncharacterized protein</fullName>
    </submittedName>
</protein>
<name>A0A8K0MQ84_9ROSA</name>
<dbReference type="Proteomes" id="UP000796880">
    <property type="component" value="Unassembled WGS sequence"/>
</dbReference>
<proteinExistence type="predicted"/>
<keyword evidence="1" id="KW-0175">Coiled coil</keyword>
<organism evidence="2 3">
    <name type="scientific">Rhamnella rubrinervis</name>
    <dbReference type="NCBI Taxonomy" id="2594499"/>
    <lineage>
        <taxon>Eukaryota</taxon>
        <taxon>Viridiplantae</taxon>
        <taxon>Streptophyta</taxon>
        <taxon>Embryophyta</taxon>
        <taxon>Tracheophyta</taxon>
        <taxon>Spermatophyta</taxon>
        <taxon>Magnoliopsida</taxon>
        <taxon>eudicotyledons</taxon>
        <taxon>Gunneridae</taxon>
        <taxon>Pentapetalae</taxon>
        <taxon>rosids</taxon>
        <taxon>fabids</taxon>
        <taxon>Rosales</taxon>
        <taxon>Rhamnaceae</taxon>
        <taxon>rhamnoid group</taxon>
        <taxon>Rhamneae</taxon>
        <taxon>Rhamnella</taxon>
    </lineage>
</organism>